<proteinExistence type="predicted"/>
<evidence type="ECO:0000313" key="3">
    <source>
        <dbReference type="EMBL" id="MFC0633236.1"/>
    </source>
</evidence>
<feature type="transmembrane region" description="Helical" evidence="1">
    <location>
        <begin position="89"/>
        <end position="107"/>
    </location>
</feature>
<evidence type="ECO:0000259" key="2">
    <source>
        <dbReference type="Pfam" id="PF04536"/>
    </source>
</evidence>
<organism evidence="3 4">
    <name type="scientific">Brevundimonas balnearis</name>
    <dbReference type="NCBI Taxonomy" id="1572858"/>
    <lineage>
        <taxon>Bacteria</taxon>
        <taxon>Pseudomonadati</taxon>
        <taxon>Pseudomonadota</taxon>
        <taxon>Alphaproteobacteria</taxon>
        <taxon>Caulobacterales</taxon>
        <taxon>Caulobacteraceae</taxon>
        <taxon>Brevundimonas</taxon>
    </lineage>
</organism>
<gene>
    <name evidence="3" type="ORF">ACFFGE_05000</name>
</gene>
<keyword evidence="4" id="KW-1185">Reference proteome</keyword>
<feature type="domain" description="TPM" evidence="2">
    <location>
        <begin position="128"/>
        <end position="203"/>
    </location>
</feature>
<comment type="caution">
    <text evidence="3">The sequence shown here is derived from an EMBL/GenBank/DDBJ whole genome shotgun (WGS) entry which is preliminary data.</text>
</comment>
<name>A0ABV6R192_9CAUL</name>
<dbReference type="EMBL" id="JBHLSW010000003">
    <property type="protein sequence ID" value="MFC0633236.1"/>
    <property type="molecule type" value="Genomic_DNA"/>
</dbReference>
<dbReference type="PANTHER" id="PTHR30373:SF8">
    <property type="entry name" value="BLL7265 PROTEIN"/>
    <property type="match status" value="1"/>
</dbReference>
<feature type="transmembrane region" description="Helical" evidence="1">
    <location>
        <begin position="40"/>
        <end position="61"/>
    </location>
</feature>
<dbReference type="Gene3D" id="3.10.310.50">
    <property type="match status" value="1"/>
</dbReference>
<dbReference type="Pfam" id="PF04536">
    <property type="entry name" value="TPM_phosphatase"/>
    <property type="match status" value="1"/>
</dbReference>
<sequence length="228" mass="24933">MKIRPEDQARIAEAIARAEATTSGEIICVLARRVSDWRDVALAWAAAAALVLPLGLIPLGFDASWLPGLGANWEAAHTAARDLTVGRTLAAYGIVQAAVFLSTLLILQLPPLRRWMVPTPLRRTRVHRAAMEQFLGHGIHVTENRTGVLIYAALSEHVVEVVADKGIHAKVDPELWGELIAELALDLKRNRPADGFVRAVERCGVVLAEHFPPGAMNRDELPNHLIQL</sequence>
<dbReference type="RefSeq" id="WP_376834899.1">
    <property type="nucleotide sequence ID" value="NZ_JBHLSW010000003.1"/>
</dbReference>
<reference evidence="3 4" key="1">
    <citation type="submission" date="2024-09" db="EMBL/GenBank/DDBJ databases">
        <authorList>
            <person name="Sun Q."/>
            <person name="Mori K."/>
        </authorList>
    </citation>
    <scope>NUCLEOTIDE SEQUENCE [LARGE SCALE GENOMIC DNA]</scope>
    <source>
        <strain evidence="3 4">NCAIM B.02621</strain>
    </source>
</reference>
<keyword evidence="1" id="KW-0472">Membrane</keyword>
<evidence type="ECO:0000256" key="1">
    <source>
        <dbReference type="SAM" id="Phobius"/>
    </source>
</evidence>
<accession>A0ABV6R192</accession>
<evidence type="ECO:0000313" key="4">
    <source>
        <dbReference type="Proteomes" id="UP001589906"/>
    </source>
</evidence>
<dbReference type="InterPro" id="IPR007621">
    <property type="entry name" value="TPM_dom"/>
</dbReference>
<keyword evidence="1" id="KW-1133">Transmembrane helix</keyword>
<dbReference type="Proteomes" id="UP001589906">
    <property type="component" value="Unassembled WGS sequence"/>
</dbReference>
<keyword evidence="1" id="KW-0812">Transmembrane</keyword>
<dbReference type="PANTHER" id="PTHR30373">
    <property type="entry name" value="UPF0603 PROTEIN YGCG"/>
    <property type="match status" value="1"/>
</dbReference>
<protein>
    <submittedName>
        <fullName evidence="3">TPM domain-containing protein</fullName>
    </submittedName>
</protein>